<keyword evidence="5 16" id="KW-0732">Signal</keyword>
<dbReference type="InterPro" id="IPR011009">
    <property type="entry name" value="Kinase-like_dom_sf"/>
</dbReference>
<evidence type="ECO:0000256" key="5">
    <source>
        <dbReference type="ARBA" id="ARBA00022729"/>
    </source>
</evidence>
<keyword evidence="4 13" id="KW-0808">Transferase</keyword>
<dbReference type="SUPFAM" id="SSF51110">
    <property type="entry name" value="alpha-D-mannose-specific plant lectins"/>
    <property type="match status" value="1"/>
</dbReference>
<comment type="caution">
    <text evidence="19">The sequence shown here is derived from an EMBL/GenBank/DDBJ whole genome shotgun (WGS) entry which is preliminary data.</text>
</comment>
<dbReference type="InterPro" id="IPR008271">
    <property type="entry name" value="Ser/Thr_kinase_AS"/>
</dbReference>
<keyword evidence="15" id="KW-0472">Membrane</keyword>
<evidence type="ECO:0000256" key="13">
    <source>
        <dbReference type="PIRNR" id="PIRNR000641"/>
    </source>
</evidence>
<keyword evidence="7 13" id="KW-0418">Kinase</keyword>
<keyword evidence="9" id="KW-1015">Disulfide bond</keyword>
<dbReference type="InterPro" id="IPR000719">
    <property type="entry name" value="Prot_kinase_dom"/>
</dbReference>
<dbReference type="PANTHER" id="PTHR27002">
    <property type="entry name" value="RECEPTOR-LIKE SERINE/THREONINE-PROTEIN KINASE SD1-8"/>
    <property type="match status" value="1"/>
</dbReference>
<dbReference type="PIRSF" id="PIRSF000641">
    <property type="entry name" value="SRK"/>
    <property type="match status" value="1"/>
</dbReference>
<comment type="subcellular location">
    <subcellularLocation>
        <location evidence="1">Cell membrane</location>
        <topology evidence="1">Single-pass type I membrane protein</topology>
    </subcellularLocation>
</comment>
<evidence type="ECO:0000256" key="14">
    <source>
        <dbReference type="PROSITE-ProRule" id="PRU10141"/>
    </source>
</evidence>
<dbReference type="GO" id="GO:0005524">
    <property type="term" value="F:ATP binding"/>
    <property type="evidence" value="ECO:0007669"/>
    <property type="project" value="UniProtKB-UniRule"/>
</dbReference>
<dbReference type="SMART" id="SM00220">
    <property type="entry name" value="S_TKc"/>
    <property type="match status" value="1"/>
</dbReference>
<dbReference type="EMBL" id="JARAOO010000004">
    <property type="protein sequence ID" value="KAJ7970101.1"/>
    <property type="molecule type" value="Genomic_DNA"/>
</dbReference>
<evidence type="ECO:0000256" key="10">
    <source>
        <dbReference type="ARBA" id="ARBA00023180"/>
    </source>
</evidence>
<dbReference type="PROSITE" id="PS00107">
    <property type="entry name" value="PROTEIN_KINASE_ATP"/>
    <property type="match status" value="1"/>
</dbReference>
<evidence type="ECO:0000256" key="8">
    <source>
        <dbReference type="ARBA" id="ARBA00022840"/>
    </source>
</evidence>
<evidence type="ECO:0000256" key="16">
    <source>
        <dbReference type="SAM" id="SignalP"/>
    </source>
</evidence>
<feature type="binding site" evidence="14">
    <location>
        <position position="506"/>
    </location>
    <ligand>
        <name>ATP</name>
        <dbReference type="ChEBI" id="CHEBI:30616"/>
    </ligand>
</feature>
<evidence type="ECO:0000256" key="15">
    <source>
        <dbReference type="SAM" id="Phobius"/>
    </source>
</evidence>
<dbReference type="FunFam" id="3.30.200.20:FF:000195">
    <property type="entry name" value="G-type lectin S-receptor-like serine/threonine-protein kinase"/>
    <property type="match status" value="1"/>
</dbReference>
<dbReference type="Pfam" id="PF01453">
    <property type="entry name" value="B_lectin"/>
    <property type="match status" value="1"/>
</dbReference>
<reference evidence="19" key="1">
    <citation type="journal article" date="2023" name="Science">
        <title>Elucidation of the pathway for biosynthesis of saponin adjuvants from the soapbark tree.</title>
        <authorList>
            <person name="Reed J."/>
            <person name="Orme A."/>
            <person name="El-Demerdash A."/>
            <person name="Owen C."/>
            <person name="Martin L.B.B."/>
            <person name="Misra R.C."/>
            <person name="Kikuchi S."/>
            <person name="Rejzek M."/>
            <person name="Martin A.C."/>
            <person name="Harkess A."/>
            <person name="Leebens-Mack J."/>
            <person name="Louveau T."/>
            <person name="Stephenson M.J."/>
            <person name="Osbourn A."/>
        </authorList>
    </citation>
    <scope>NUCLEOTIDE SEQUENCE</scope>
    <source>
        <strain evidence="19">S10</strain>
    </source>
</reference>
<evidence type="ECO:0000313" key="19">
    <source>
        <dbReference type="EMBL" id="KAJ7970101.1"/>
    </source>
</evidence>
<dbReference type="GO" id="GO:0005886">
    <property type="term" value="C:plasma membrane"/>
    <property type="evidence" value="ECO:0007669"/>
    <property type="project" value="UniProtKB-SubCell"/>
</dbReference>
<dbReference type="InterPro" id="IPR001480">
    <property type="entry name" value="Bulb-type_lectin_dom"/>
</dbReference>
<sequence length="797" mass="89373">MDCKARILFLVCCACFRHSTRASTLSGNTLWQGEKLNVEDIMFSDSGQYSLGFFKPSNNSNNLYLGINSVLFDYYIWVANRNTPIPADSRVALTIDENGNLKILFNGGSSSILLYSVEAPKNTSLSLTDTSNLVLREINSDGSIKGDILWQSSDYLTDTLFGGMKLGISKRTGQTWSLTSWRSPYEPATGALTFGVDPNNTKQLVIWLRETIVWTSGEWDSNEGSFRNLKGLIDFNFTYVSNENETYYRYFLVSFIKLLRVGVLTLYGSSGVSFSCNSNDQYPFHAGCKFPKPPQCRRIHQQYHVNDVLLPNFNGTGIMSMEGFKFDEGDNLTTSDCWMKCLYNCSCVAYSNTNVDATGCEIWSTTAKFTATTAGRQIYFFGVKSKAKSTRLIISSSAGGALGIFISCFICFILFTKYKAKVSRRTKQEKLILEIGGNATRTSAYDGGKMKIGSKDGKTNHGIHIFGFGIIAAATDNFSRENKLGEGGFGLVYKGKLIDGQEIAIKRLSQGSGQGLEEFKNEAQLIAKLQHRNLVRLLGFCIEREERILVYEYMPNKSLDFYFSGSKEKKVLNWKRRFCIIEGIAQGLVYLHNYSRLIVIHRDLKASNILLDDEMRPKISDFGMARTFKSKVFEEKTNRVVGTFGYMSPEYAMRGVVSIKTDVFSYGVLLLEIMSGKKNNNICYQNDGQYNLIGYAWQLWIERRASELIDPILEGSSNHTELLRCINIGLLCVQDKAIDRPTTLDVVSFLSTETIQLAQPKQPAFFNNNIVIVEQPGGLPVNHGSLNDVTISEMRGR</sequence>
<protein>
    <recommendedName>
        <fullName evidence="13">Receptor-like serine/threonine-protein kinase</fullName>
        <ecNumber evidence="13">2.7.11.1</ecNumber>
    </recommendedName>
</protein>
<dbReference type="InterPro" id="IPR001245">
    <property type="entry name" value="Ser-Thr/Tyr_kinase_cat_dom"/>
</dbReference>
<comment type="catalytic activity">
    <reaction evidence="11 13">
        <text>L-threonyl-[protein] + ATP = O-phospho-L-threonyl-[protein] + ADP + H(+)</text>
        <dbReference type="Rhea" id="RHEA:46608"/>
        <dbReference type="Rhea" id="RHEA-COMP:11060"/>
        <dbReference type="Rhea" id="RHEA-COMP:11605"/>
        <dbReference type="ChEBI" id="CHEBI:15378"/>
        <dbReference type="ChEBI" id="CHEBI:30013"/>
        <dbReference type="ChEBI" id="CHEBI:30616"/>
        <dbReference type="ChEBI" id="CHEBI:61977"/>
        <dbReference type="ChEBI" id="CHEBI:456216"/>
        <dbReference type="EC" id="2.7.11.1"/>
    </reaction>
</comment>
<evidence type="ECO:0000256" key="11">
    <source>
        <dbReference type="ARBA" id="ARBA00047899"/>
    </source>
</evidence>
<dbReference type="KEGG" id="qsa:O6P43_008334"/>
<keyword evidence="8 13" id="KW-0067">ATP-binding</keyword>
<feature type="transmembrane region" description="Helical" evidence="15">
    <location>
        <begin position="392"/>
        <end position="415"/>
    </location>
</feature>
<proteinExistence type="inferred from homology"/>
<comment type="catalytic activity">
    <reaction evidence="12 13">
        <text>L-seryl-[protein] + ATP = O-phospho-L-seryl-[protein] + ADP + H(+)</text>
        <dbReference type="Rhea" id="RHEA:17989"/>
        <dbReference type="Rhea" id="RHEA-COMP:9863"/>
        <dbReference type="Rhea" id="RHEA-COMP:11604"/>
        <dbReference type="ChEBI" id="CHEBI:15378"/>
        <dbReference type="ChEBI" id="CHEBI:29999"/>
        <dbReference type="ChEBI" id="CHEBI:30616"/>
        <dbReference type="ChEBI" id="CHEBI:83421"/>
        <dbReference type="ChEBI" id="CHEBI:456216"/>
        <dbReference type="EC" id="2.7.11.1"/>
    </reaction>
</comment>
<evidence type="ECO:0000256" key="7">
    <source>
        <dbReference type="ARBA" id="ARBA00022777"/>
    </source>
</evidence>
<keyword evidence="6 13" id="KW-0547">Nucleotide-binding</keyword>
<feature type="signal peptide" evidence="16">
    <location>
        <begin position="1"/>
        <end position="22"/>
    </location>
</feature>
<keyword evidence="20" id="KW-1185">Reference proteome</keyword>
<evidence type="ECO:0000259" key="17">
    <source>
        <dbReference type="PROSITE" id="PS50011"/>
    </source>
</evidence>
<dbReference type="SUPFAM" id="SSF56112">
    <property type="entry name" value="Protein kinase-like (PK-like)"/>
    <property type="match status" value="1"/>
</dbReference>
<dbReference type="PROSITE" id="PS50011">
    <property type="entry name" value="PROTEIN_KINASE_DOM"/>
    <property type="match status" value="1"/>
</dbReference>
<dbReference type="Gene3D" id="3.30.200.20">
    <property type="entry name" value="Phosphorylase Kinase, domain 1"/>
    <property type="match status" value="1"/>
</dbReference>
<dbReference type="Pfam" id="PF07714">
    <property type="entry name" value="PK_Tyr_Ser-Thr"/>
    <property type="match status" value="1"/>
</dbReference>
<dbReference type="InterPro" id="IPR003609">
    <property type="entry name" value="Pan_app"/>
</dbReference>
<evidence type="ECO:0000256" key="2">
    <source>
        <dbReference type="ARBA" id="ARBA00022475"/>
    </source>
</evidence>
<keyword evidence="15" id="KW-1133">Transmembrane helix</keyword>
<feature type="domain" description="Bulb-type lectin" evidence="18">
    <location>
        <begin position="27"/>
        <end position="148"/>
    </location>
</feature>
<dbReference type="Proteomes" id="UP001163823">
    <property type="component" value="Chromosome 4"/>
</dbReference>
<dbReference type="Gene3D" id="1.10.510.10">
    <property type="entry name" value="Transferase(Phosphotransferase) domain 1"/>
    <property type="match status" value="1"/>
</dbReference>
<feature type="domain" description="Protein kinase" evidence="17">
    <location>
        <begin position="478"/>
        <end position="765"/>
    </location>
</feature>
<dbReference type="Gene3D" id="2.90.10.10">
    <property type="entry name" value="Bulb-type lectin domain"/>
    <property type="match status" value="1"/>
</dbReference>
<dbReference type="Pfam" id="PF08276">
    <property type="entry name" value="PAN_2"/>
    <property type="match status" value="1"/>
</dbReference>
<evidence type="ECO:0000313" key="20">
    <source>
        <dbReference type="Proteomes" id="UP001163823"/>
    </source>
</evidence>
<keyword evidence="3 13" id="KW-0723">Serine/threonine-protein kinase</keyword>
<evidence type="ECO:0000256" key="4">
    <source>
        <dbReference type="ARBA" id="ARBA00022679"/>
    </source>
</evidence>
<feature type="chain" id="PRO_5042229788" description="Receptor-like serine/threonine-protein kinase" evidence="16">
    <location>
        <begin position="23"/>
        <end position="797"/>
    </location>
</feature>
<dbReference type="InterPro" id="IPR017441">
    <property type="entry name" value="Protein_kinase_ATP_BS"/>
</dbReference>
<evidence type="ECO:0000256" key="12">
    <source>
        <dbReference type="ARBA" id="ARBA00048679"/>
    </source>
</evidence>
<keyword evidence="15" id="KW-0812">Transmembrane</keyword>
<dbReference type="SMART" id="SM00108">
    <property type="entry name" value="B_lectin"/>
    <property type="match status" value="1"/>
</dbReference>
<dbReference type="CDD" id="cd14066">
    <property type="entry name" value="STKc_IRAK"/>
    <property type="match status" value="1"/>
</dbReference>
<evidence type="ECO:0000259" key="18">
    <source>
        <dbReference type="PROSITE" id="PS50927"/>
    </source>
</evidence>
<dbReference type="InterPro" id="IPR024171">
    <property type="entry name" value="SRK-like_kinase"/>
</dbReference>
<keyword evidence="10" id="KW-0325">Glycoprotein</keyword>
<evidence type="ECO:0000256" key="6">
    <source>
        <dbReference type="ARBA" id="ARBA00022741"/>
    </source>
</evidence>
<dbReference type="PANTHER" id="PTHR27002:SF926">
    <property type="entry name" value="OS07G0535800 PROTEIN"/>
    <property type="match status" value="1"/>
</dbReference>
<dbReference type="EC" id="2.7.11.1" evidence="13"/>
<keyword evidence="2" id="KW-1003">Cell membrane</keyword>
<dbReference type="GO" id="GO:0004674">
    <property type="term" value="F:protein serine/threonine kinase activity"/>
    <property type="evidence" value="ECO:0007669"/>
    <property type="project" value="UniProtKB-KW"/>
</dbReference>
<dbReference type="PROSITE" id="PS00108">
    <property type="entry name" value="PROTEIN_KINASE_ST"/>
    <property type="match status" value="1"/>
</dbReference>
<comment type="similarity">
    <text evidence="13">Belongs to the protein kinase superfamily. Ser/Thr protein kinase family.</text>
</comment>
<dbReference type="FunFam" id="1.10.510.10:FF:000060">
    <property type="entry name" value="G-type lectin S-receptor-like serine/threonine-protein kinase"/>
    <property type="match status" value="1"/>
</dbReference>
<dbReference type="AlphaFoldDB" id="A0AAD7M501"/>
<evidence type="ECO:0000256" key="3">
    <source>
        <dbReference type="ARBA" id="ARBA00022527"/>
    </source>
</evidence>
<gene>
    <name evidence="19" type="ORF">O6P43_008334</name>
</gene>
<accession>A0AAD7M501</accession>
<dbReference type="InterPro" id="IPR036426">
    <property type="entry name" value="Bulb-type_lectin_dom_sf"/>
</dbReference>
<evidence type="ECO:0000256" key="1">
    <source>
        <dbReference type="ARBA" id="ARBA00004251"/>
    </source>
</evidence>
<evidence type="ECO:0000256" key="9">
    <source>
        <dbReference type="ARBA" id="ARBA00023157"/>
    </source>
</evidence>
<keyword evidence="19" id="KW-0675">Receptor</keyword>
<name>A0AAD7M501_QUISA</name>
<dbReference type="PROSITE" id="PS50927">
    <property type="entry name" value="BULB_LECTIN"/>
    <property type="match status" value="1"/>
</dbReference>
<organism evidence="19 20">
    <name type="scientific">Quillaja saponaria</name>
    <name type="common">Soap bark tree</name>
    <dbReference type="NCBI Taxonomy" id="32244"/>
    <lineage>
        <taxon>Eukaryota</taxon>
        <taxon>Viridiplantae</taxon>
        <taxon>Streptophyta</taxon>
        <taxon>Embryophyta</taxon>
        <taxon>Tracheophyta</taxon>
        <taxon>Spermatophyta</taxon>
        <taxon>Magnoliopsida</taxon>
        <taxon>eudicotyledons</taxon>
        <taxon>Gunneridae</taxon>
        <taxon>Pentapetalae</taxon>
        <taxon>rosids</taxon>
        <taxon>fabids</taxon>
        <taxon>Fabales</taxon>
        <taxon>Quillajaceae</taxon>
        <taxon>Quillaja</taxon>
    </lineage>
</organism>